<keyword evidence="3" id="KW-1185">Reference proteome</keyword>
<comment type="caution">
    <text evidence="2">The sequence shown here is derived from an EMBL/GenBank/DDBJ whole genome shotgun (WGS) entry which is preliminary data.</text>
</comment>
<organism evidence="2 3">
    <name type="scientific">Natronococcus jeotgali DSM 18795</name>
    <dbReference type="NCBI Taxonomy" id="1227498"/>
    <lineage>
        <taxon>Archaea</taxon>
        <taxon>Methanobacteriati</taxon>
        <taxon>Methanobacteriota</taxon>
        <taxon>Stenosarchaea group</taxon>
        <taxon>Halobacteria</taxon>
        <taxon>Halobacteriales</taxon>
        <taxon>Natrialbaceae</taxon>
        <taxon>Natronococcus</taxon>
    </lineage>
</organism>
<evidence type="ECO:0000313" key="2">
    <source>
        <dbReference type="EMBL" id="ELY59320.1"/>
    </source>
</evidence>
<dbReference type="GO" id="GO:0003677">
    <property type="term" value="F:DNA binding"/>
    <property type="evidence" value="ECO:0007669"/>
    <property type="project" value="InterPro"/>
</dbReference>
<dbReference type="Pfam" id="PF01609">
    <property type="entry name" value="DDE_Tnp_1"/>
    <property type="match status" value="1"/>
</dbReference>
<dbReference type="NCBIfam" id="NF033579">
    <property type="entry name" value="transpos_IS5_2"/>
    <property type="match status" value="1"/>
</dbReference>
<proteinExistence type="predicted"/>
<evidence type="ECO:0000259" key="1">
    <source>
        <dbReference type="Pfam" id="PF01609"/>
    </source>
</evidence>
<accession>L9XC55</accession>
<evidence type="ECO:0000313" key="3">
    <source>
        <dbReference type="Proteomes" id="UP000011531"/>
    </source>
</evidence>
<feature type="domain" description="Transposase IS4-like" evidence="1">
    <location>
        <begin position="140"/>
        <end position="300"/>
    </location>
</feature>
<dbReference type="OrthoDB" id="212181at2157"/>
<dbReference type="GO" id="GO:0004803">
    <property type="term" value="F:transposase activity"/>
    <property type="evidence" value="ECO:0007669"/>
    <property type="project" value="InterPro"/>
</dbReference>
<name>L9XC55_9EURY</name>
<dbReference type="GO" id="GO:0006313">
    <property type="term" value="P:DNA transposition"/>
    <property type="evidence" value="ECO:0007669"/>
    <property type="project" value="InterPro"/>
</dbReference>
<sequence length="306" mass="34448">MTQISRFISEVVPVAQTVTGDGGESAAPEGGGGFADYAVVSLHCLRIYLDTSYRMTIDLLKEMPQITGEIGLSAADLPSPSTLCKAFNRINMSICRVLLRQSAQLHDPSKYGAIDATFYERSAASRHYCQRISYSVQKLKVGAIDATFYERSAASRHYCQRISYSVQKLKVAKLVDTASQAVLDVHCLTKREGSDADLAEQIARRNAGDLQSLTADKGYDKQSLREELRELDIRPLIKHRIFAPYDYAHNARIDEQRYNQRSMTETVNSAIKRSLGFAVRARSWFREFREIALMCVVYNIKRAVKQ</sequence>
<gene>
    <name evidence="2" type="ORF">C492_11305</name>
</gene>
<dbReference type="Proteomes" id="UP000011531">
    <property type="component" value="Unassembled WGS sequence"/>
</dbReference>
<reference evidence="2 3" key="1">
    <citation type="journal article" date="2014" name="PLoS Genet.">
        <title>Phylogenetically driven sequencing of extremely halophilic archaea reveals strategies for static and dynamic osmo-response.</title>
        <authorList>
            <person name="Becker E.A."/>
            <person name="Seitzer P.M."/>
            <person name="Tritt A."/>
            <person name="Larsen D."/>
            <person name="Krusor M."/>
            <person name="Yao A.I."/>
            <person name="Wu D."/>
            <person name="Madern D."/>
            <person name="Eisen J.A."/>
            <person name="Darling A.E."/>
            <person name="Facciotti M.T."/>
        </authorList>
    </citation>
    <scope>NUCLEOTIDE SEQUENCE [LARGE SCALE GENOMIC DNA]</scope>
    <source>
        <strain evidence="2 3">DSM 18795</strain>
    </source>
</reference>
<dbReference type="EMBL" id="AOIA01000103">
    <property type="protein sequence ID" value="ELY59320.1"/>
    <property type="molecule type" value="Genomic_DNA"/>
</dbReference>
<dbReference type="STRING" id="1227498.C492_11305"/>
<dbReference type="RefSeq" id="WP_008423415.1">
    <property type="nucleotide sequence ID" value="NZ_AOIA01000103.1"/>
</dbReference>
<protein>
    <submittedName>
        <fullName evidence="2">ISH9-type transposase ISHwa3</fullName>
    </submittedName>
</protein>
<dbReference type="AlphaFoldDB" id="L9XC55"/>
<dbReference type="PATRIC" id="fig|1227498.3.peg.2197"/>
<dbReference type="InterPro" id="IPR053520">
    <property type="entry name" value="Transposase_Tn903"/>
</dbReference>
<dbReference type="InterPro" id="IPR002559">
    <property type="entry name" value="Transposase_11"/>
</dbReference>